<dbReference type="AlphaFoldDB" id="A0A371IZ38"/>
<sequence>MARTISCKNCGEVLFNIAPNSKNIECICDKCNAITILNNDMEYQVYERYCKNCGGQYFKVKKSQNDFKESISIECTNCGQGPGTHYVDKEDKTIDRGTRELLIMSDEINKIKKELEALRSRTYNLELDRLSVDREVSLDRDVKREKHRIVDLSSEIASLTKKSRKSK</sequence>
<evidence type="ECO:0000256" key="1">
    <source>
        <dbReference type="SAM" id="Coils"/>
    </source>
</evidence>
<reference evidence="2 3" key="1">
    <citation type="journal article" date="2017" name="Genome Announc.">
        <title>Draft Genome Sequence of Romboutsia weinsteinii sp. nov. Strain CCRI-19649(T) Isolated from Surface Water.</title>
        <authorList>
            <person name="Maheux A.F."/>
            <person name="Boudreau D.K."/>
            <person name="Berube E."/>
            <person name="Boissinot M."/>
            <person name="Cantin P."/>
            <person name="Raymond F."/>
            <person name="Corbeil J."/>
            <person name="Omar R.F."/>
            <person name="Bergeron M.G."/>
        </authorList>
    </citation>
    <scope>NUCLEOTIDE SEQUENCE [LARGE SCALE GENOMIC DNA]</scope>
    <source>
        <strain evidence="2 3">CCRI-19649</strain>
    </source>
</reference>
<name>A0A371IZ38_9FIRM</name>
<dbReference type="EMBL" id="NOJY02000050">
    <property type="protein sequence ID" value="RDY25739.1"/>
    <property type="molecule type" value="Genomic_DNA"/>
</dbReference>
<dbReference type="OrthoDB" id="1920357at2"/>
<protein>
    <submittedName>
        <fullName evidence="2">Uncharacterized protein</fullName>
    </submittedName>
</protein>
<dbReference type="Proteomes" id="UP000215694">
    <property type="component" value="Unassembled WGS sequence"/>
</dbReference>
<dbReference type="RefSeq" id="WP_094367505.1">
    <property type="nucleotide sequence ID" value="NZ_NOJY02000050.1"/>
</dbReference>
<organism evidence="2 3">
    <name type="scientific">Romboutsia weinsteinii</name>
    <dbReference type="NCBI Taxonomy" id="2020949"/>
    <lineage>
        <taxon>Bacteria</taxon>
        <taxon>Bacillati</taxon>
        <taxon>Bacillota</taxon>
        <taxon>Clostridia</taxon>
        <taxon>Peptostreptococcales</taxon>
        <taxon>Peptostreptococcaceae</taxon>
        <taxon>Romboutsia</taxon>
    </lineage>
</organism>
<feature type="coiled-coil region" evidence="1">
    <location>
        <begin position="101"/>
        <end position="162"/>
    </location>
</feature>
<keyword evidence="3" id="KW-1185">Reference proteome</keyword>
<keyword evidence="1" id="KW-0175">Coiled coil</keyword>
<accession>A0A371IZ38</accession>
<comment type="caution">
    <text evidence="2">The sequence shown here is derived from an EMBL/GenBank/DDBJ whole genome shotgun (WGS) entry which is preliminary data.</text>
</comment>
<evidence type="ECO:0000313" key="3">
    <source>
        <dbReference type="Proteomes" id="UP000215694"/>
    </source>
</evidence>
<evidence type="ECO:0000313" key="2">
    <source>
        <dbReference type="EMBL" id="RDY25739.1"/>
    </source>
</evidence>
<proteinExistence type="predicted"/>
<gene>
    <name evidence="2" type="ORF">CHL78_016680</name>
</gene>